<evidence type="ECO:0000313" key="6">
    <source>
        <dbReference type="Proteomes" id="UP000240883"/>
    </source>
</evidence>
<reference evidence="5 6" key="1">
    <citation type="journal article" date="2018" name="Front. Microbiol.">
        <title>Genome-Wide Analysis of Corynespora cassiicola Leaf Fall Disease Putative Effectors.</title>
        <authorList>
            <person name="Lopez D."/>
            <person name="Ribeiro S."/>
            <person name="Label P."/>
            <person name="Fumanal B."/>
            <person name="Venisse J.S."/>
            <person name="Kohler A."/>
            <person name="de Oliveira R.R."/>
            <person name="Labutti K."/>
            <person name="Lipzen A."/>
            <person name="Lail K."/>
            <person name="Bauer D."/>
            <person name="Ohm R.A."/>
            <person name="Barry K.W."/>
            <person name="Spatafora J."/>
            <person name="Grigoriev I.V."/>
            <person name="Martin F.M."/>
            <person name="Pujade-Renaud V."/>
        </authorList>
    </citation>
    <scope>NUCLEOTIDE SEQUENCE [LARGE SCALE GENOMIC DNA]</scope>
    <source>
        <strain evidence="5 6">Philippines</strain>
    </source>
</reference>
<proteinExistence type="inferred from homology"/>
<dbReference type="GO" id="GO:0071013">
    <property type="term" value="C:catalytic step 2 spliceosome"/>
    <property type="evidence" value="ECO:0007669"/>
    <property type="project" value="TreeGrafter"/>
</dbReference>
<evidence type="ECO:0000313" key="5">
    <source>
        <dbReference type="EMBL" id="PSN74288.1"/>
    </source>
</evidence>
<name>A0A2T2PA99_CORCC</name>
<evidence type="ECO:0000256" key="2">
    <source>
        <dbReference type="ARBA" id="ARBA00009265"/>
    </source>
</evidence>
<dbReference type="AlphaFoldDB" id="A0A2T2PA99"/>
<sequence>MGDKVPKFGSFKPPPKEPPKEPPPRPRSPQREQRADKSRHSDRSSRHELPHRSEKKPAKEKGRSRSPTRRSKSPDQPKTYSNVFFVDRRGDPDNLKYGGINRYDIPDYRRIGYGSILGASPDVKIDRKLSTDREIYTTTADSSYSRYQRLLTGKKSVSEDEKALRVVKQKKIESELGQDFIALSAAGDQRRQREDEEYQGVDYRGITRAYTERQDPDLNYDTDSDVDKADSEVTQRNAVLMRRTVENPTDLQAWLELVEHQEAMLKLDRPSHELSYNEIMSLAKIRISIYQKAIDRIGADVHSQIMLSLGLMDEATKAWDKSKQKDKWAGLLKKYPQSVELWLKYLGFEQTNLKTFKYDDCVELFMRCLQEIQAAPEAARDGDCLHVMIRLTTMIRQSGYQELSIGIWQALVEFNAFKPISTQGNEEELVSFENFWRSETARVGEANARGWKHFHSSNFSIPTPVPALDDGQNSTDNIYDDFANREVRAMETLRYPGRVEDKLGENDCFHGIFFPDVERQVRAFRRHLSSTDVLEAFLCFCGLPPLPRAGINQPKWQHDPFLQDYLDIAPAISTGPDTFINTLSQLSNCPMRHFCVTVEHLCDGGFPDTLRITDTAFVRRVLELLAAEGDSDELIGEYLLAFELKYYPSEVHKTARRILQTRTSSLRLYNAYGLVESRRGNSTKADKTFSSALSFFNGSEPYLSIEQLMLFSGWVWEALRRGEKDKALWRLTSPGGRQDPASNEGQGIPGKTSLLRIQRALQDSKDHGLANQLYHSAILCTSLQALLVYLSGHGPDKAIAVHMNLQNWLERHKMAQSTYAELHAQAIAQFLTYYATSAPIVKPVLLRTVLEPLVIKFPNNTILLSLFAANEARFAIDGRVRHVVQKVILNSKEAGIFSWTFAIHYETLRGEIAGSTTHSIRALYKKTLYGIGAHCPALRRGLVLFELEETRKAKSKKQIKATRDYKGNRMTHLEEARARVKNAFVTGLPLPPWNKEYLMLAFTHLKSGILSDDDLMTIYQVMLENDLRLTEELNVPPTDQLEALIL</sequence>
<feature type="region of interest" description="Disordered" evidence="4">
    <location>
        <begin position="1"/>
        <end position="88"/>
    </location>
</feature>
<organism evidence="5 6">
    <name type="scientific">Corynespora cassiicola Philippines</name>
    <dbReference type="NCBI Taxonomy" id="1448308"/>
    <lineage>
        <taxon>Eukaryota</taxon>
        <taxon>Fungi</taxon>
        <taxon>Dikarya</taxon>
        <taxon>Ascomycota</taxon>
        <taxon>Pezizomycotina</taxon>
        <taxon>Dothideomycetes</taxon>
        <taxon>Pleosporomycetidae</taxon>
        <taxon>Pleosporales</taxon>
        <taxon>Corynesporascaceae</taxon>
        <taxon>Corynespora</taxon>
    </lineage>
</organism>
<evidence type="ECO:0000256" key="4">
    <source>
        <dbReference type="SAM" id="MobiDB-lite"/>
    </source>
</evidence>
<dbReference type="PANTHER" id="PTHR13471">
    <property type="entry name" value="TETRATRICOPEPTIDE-LIKE HELICAL"/>
    <property type="match status" value="1"/>
</dbReference>
<protein>
    <submittedName>
        <fullName evidence="5">DUF1740-domain-containing protein</fullName>
    </submittedName>
</protein>
<comment type="similarity">
    <text evidence="2">Belongs to the NRDE2 family.</text>
</comment>
<evidence type="ECO:0000256" key="3">
    <source>
        <dbReference type="ARBA" id="ARBA00023242"/>
    </source>
</evidence>
<dbReference type="STRING" id="1448308.A0A2T2PA99"/>
<dbReference type="GO" id="GO:0031048">
    <property type="term" value="P:regulatory ncRNA-mediated heterochromatin formation"/>
    <property type="evidence" value="ECO:0007669"/>
    <property type="project" value="TreeGrafter"/>
</dbReference>
<dbReference type="GO" id="GO:1902369">
    <property type="term" value="P:negative regulation of RNA catabolic process"/>
    <property type="evidence" value="ECO:0007669"/>
    <property type="project" value="TreeGrafter"/>
</dbReference>
<comment type="subcellular location">
    <subcellularLocation>
        <location evidence="1">Nucleus</location>
    </subcellularLocation>
</comment>
<dbReference type="InterPro" id="IPR013633">
    <property type="entry name" value="NRDE-2"/>
</dbReference>
<gene>
    <name evidence="5" type="ORF">BS50DRAFT_567142</name>
</gene>
<keyword evidence="6" id="KW-1185">Reference proteome</keyword>
<dbReference type="OrthoDB" id="297219at2759"/>
<evidence type="ECO:0000256" key="1">
    <source>
        <dbReference type="ARBA" id="ARBA00004123"/>
    </source>
</evidence>
<dbReference type="Proteomes" id="UP000240883">
    <property type="component" value="Unassembled WGS sequence"/>
</dbReference>
<dbReference type="Pfam" id="PF08424">
    <property type="entry name" value="NRDE-2"/>
    <property type="match status" value="1"/>
</dbReference>
<dbReference type="PANTHER" id="PTHR13471:SF0">
    <property type="entry name" value="NUCLEAR EXOSOME REGULATOR NRDE2"/>
    <property type="match status" value="1"/>
</dbReference>
<dbReference type="EMBL" id="KZ678128">
    <property type="protein sequence ID" value="PSN74288.1"/>
    <property type="molecule type" value="Genomic_DNA"/>
</dbReference>
<feature type="compositionally biased region" description="Basic and acidic residues" evidence="4">
    <location>
        <begin position="14"/>
        <end position="63"/>
    </location>
</feature>
<accession>A0A2T2PA99</accession>
<keyword evidence="3" id="KW-0539">Nucleus</keyword>